<gene>
    <name evidence="4" type="ORF">AB5S05_10835</name>
</gene>
<dbReference type="PROSITE" id="PS50977">
    <property type="entry name" value="HTH_TETR_2"/>
    <property type="match status" value="1"/>
</dbReference>
<comment type="caution">
    <text evidence="4">The sequence shown here is derived from an EMBL/GenBank/DDBJ whole genome shotgun (WGS) entry which is preliminary data.</text>
</comment>
<dbReference type="Proteomes" id="UP001560296">
    <property type="component" value="Unassembled WGS sequence"/>
</dbReference>
<dbReference type="EMBL" id="JBFTEG010000007">
    <property type="protein sequence ID" value="MEX6502559.1"/>
    <property type="molecule type" value="Genomic_DNA"/>
</dbReference>
<evidence type="ECO:0000256" key="1">
    <source>
        <dbReference type="ARBA" id="ARBA00023125"/>
    </source>
</evidence>
<dbReference type="InterPro" id="IPR049513">
    <property type="entry name" value="TetR_C_40"/>
</dbReference>
<name>A0ABV3YU05_9PSED</name>
<accession>A0ABV3YU05</accession>
<keyword evidence="1 2" id="KW-0238">DNA-binding</keyword>
<evidence type="ECO:0000313" key="4">
    <source>
        <dbReference type="EMBL" id="MEX6502559.1"/>
    </source>
</evidence>
<organism evidence="4 5">
    <name type="scientific">Pseudomonas zhanjiangensis</name>
    <dbReference type="NCBI Taxonomy" id="3239015"/>
    <lineage>
        <taxon>Bacteria</taxon>
        <taxon>Pseudomonadati</taxon>
        <taxon>Pseudomonadota</taxon>
        <taxon>Gammaproteobacteria</taxon>
        <taxon>Pseudomonadales</taxon>
        <taxon>Pseudomonadaceae</taxon>
        <taxon>Pseudomonas</taxon>
    </lineage>
</organism>
<dbReference type="RefSeq" id="WP_369287526.1">
    <property type="nucleotide sequence ID" value="NZ_JBFTEG010000007.1"/>
</dbReference>
<dbReference type="SUPFAM" id="SSF46689">
    <property type="entry name" value="Homeodomain-like"/>
    <property type="match status" value="1"/>
</dbReference>
<sequence>MTAETTQPSRAVRKRERTRDTLLTAMQLCLLEKGYEKTNISDLTEQADVGLGTFYNYYDSKADILAAVIQLVLRNYHLEVDQVTAGLEDPAERLAASMHYTFNLFCDTAGFSKLLFESGVPLELYANDIRERAKQDMQAGIDKNRFQVNDLMITLNMITGSTLYSGADLYRGNMAPSAIPKIIENFLLLVGMSSAEAKRISQIEYPLPAKTRFPISLIALNERERELKGQLNEQP</sequence>
<keyword evidence="5" id="KW-1185">Reference proteome</keyword>
<dbReference type="PANTHER" id="PTHR43479">
    <property type="entry name" value="ACREF/ENVCD OPERON REPRESSOR-RELATED"/>
    <property type="match status" value="1"/>
</dbReference>
<evidence type="ECO:0000259" key="3">
    <source>
        <dbReference type="PROSITE" id="PS50977"/>
    </source>
</evidence>
<dbReference type="Pfam" id="PF00440">
    <property type="entry name" value="TetR_N"/>
    <property type="match status" value="1"/>
</dbReference>
<dbReference type="PANTHER" id="PTHR43479:SF11">
    <property type="entry name" value="ACREF_ENVCD OPERON REPRESSOR-RELATED"/>
    <property type="match status" value="1"/>
</dbReference>
<evidence type="ECO:0000256" key="2">
    <source>
        <dbReference type="PROSITE-ProRule" id="PRU00335"/>
    </source>
</evidence>
<evidence type="ECO:0000313" key="5">
    <source>
        <dbReference type="Proteomes" id="UP001560296"/>
    </source>
</evidence>
<reference evidence="4 5" key="1">
    <citation type="submission" date="2024-07" db="EMBL/GenBank/DDBJ databases">
        <authorList>
            <person name="Li M."/>
        </authorList>
    </citation>
    <scope>NUCLEOTIDE SEQUENCE [LARGE SCALE GENOMIC DNA]</scope>
    <source>
        <strain evidence="4 5">25A3E</strain>
    </source>
</reference>
<dbReference type="InterPro" id="IPR001647">
    <property type="entry name" value="HTH_TetR"/>
</dbReference>
<dbReference type="InterPro" id="IPR009057">
    <property type="entry name" value="Homeodomain-like_sf"/>
</dbReference>
<dbReference type="Pfam" id="PF21306">
    <property type="entry name" value="TetR_C_40"/>
    <property type="match status" value="1"/>
</dbReference>
<feature type="domain" description="HTH tetR-type" evidence="3">
    <location>
        <begin position="16"/>
        <end position="76"/>
    </location>
</feature>
<dbReference type="InterPro" id="IPR050624">
    <property type="entry name" value="HTH-type_Tx_Regulator"/>
</dbReference>
<feature type="DNA-binding region" description="H-T-H motif" evidence="2">
    <location>
        <begin position="39"/>
        <end position="58"/>
    </location>
</feature>
<dbReference type="Gene3D" id="1.10.357.10">
    <property type="entry name" value="Tetracycline Repressor, domain 2"/>
    <property type="match status" value="1"/>
</dbReference>
<protein>
    <submittedName>
        <fullName evidence="4">TetR/AcrR family transcriptional regulator</fullName>
    </submittedName>
</protein>
<proteinExistence type="predicted"/>